<dbReference type="SUPFAM" id="SSF52540">
    <property type="entry name" value="P-loop containing nucleoside triphosphate hydrolases"/>
    <property type="match status" value="1"/>
</dbReference>
<dbReference type="InterPro" id="IPR015854">
    <property type="entry name" value="ABC_transpr_LolD-like"/>
</dbReference>
<dbReference type="EMBL" id="DTFV01000040">
    <property type="protein sequence ID" value="HGI30159.1"/>
    <property type="molecule type" value="Genomic_DNA"/>
</dbReference>
<evidence type="ECO:0000256" key="1">
    <source>
        <dbReference type="ARBA" id="ARBA00022741"/>
    </source>
</evidence>
<comment type="caution">
    <text evidence="4">The sequence shown here is derived from an EMBL/GenBank/DDBJ whole genome shotgun (WGS) entry which is preliminary data.</text>
</comment>
<dbReference type="GO" id="GO:0005524">
    <property type="term" value="F:ATP binding"/>
    <property type="evidence" value="ECO:0007669"/>
    <property type="project" value="UniProtKB-KW"/>
</dbReference>
<dbReference type="InterPro" id="IPR017871">
    <property type="entry name" value="ABC_transporter-like_CS"/>
</dbReference>
<organism evidence="4">
    <name type="scientific">Candidatus Caldatribacterium californiense</name>
    <dbReference type="NCBI Taxonomy" id="1454726"/>
    <lineage>
        <taxon>Bacteria</taxon>
        <taxon>Pseudomonadati</taxon>
        <taxon>Atribacterota</taxon>
        <taxon>Atribacteria</taxon>
        <taxon>Atribacterales</taxon>
        <taxon>Candidatus Caldatribacteriaceae</taxon>
        <taxon>Candidatus Caldatribacterium</taxon>
    </lineage>
</organism>
<evidence type="ECO:0000313" key="4">
    <source>
        <dbReference type="EMBL" id="HGI30159.1"/>
    </source>
</evidence>
<dbReference type="Pfam" id="PF00005">
    <property type="entry name" value="ABC_tran"/>
    <property type="match status" value="1"/>
</dbReference>
<dbReference type="SMART" id="SM00382">
    <property type="entry name" value="AAA"/>
    <property type="match status" value="1"/>
</dbReference>
<dbReference type="InterPro" id="IPR027417">
    <property type="entry name" value="P-loop_NTPase"/>
</dbReference>
<gene>
    <name evidence="4" type="ORF">ENV30_02420</name>
</gene>
<dbReference type="AlphaFoldDB" id="A0A7V3YFJ0"/>
<feature type="domain" description="ABC transporter" evidence="3">
    <location>
        <begin position="4"/>
        <end position="223"/>
    </location>
</feature>
<keyword evidence="2 4" id="KW-0067">ATP-binding</keyword>
<name>A0A7V3YFJ0_9BACT</name>
<dbReference type="InterPro" id="IPR003439">
    <property type="entry name" value="ABC_transporter-like_ATP-bd"/>
</dbReference>
<dbReference type="GO" id="GO:0005886">
    <property type="term" value="C:plasma membrane"/>
    <property type="evidence" value="ECO:0007669"/>
    <property type="project" value="TreeGrafter"/>
</dbReference>
<dbReference type="PROSITE" id="PS50893">
    <property type="entry name" value="ABC_TRANSPORTER_2"/>
    <property type="match status" value="1"/>
</dbReference>
<sequence length="223" mass="25139">MAFLEFRGVSKVYPPGIRALEKVTFAVEKGEFVFLQGPTGAGKTTLFRLITQEERPTEGEIWFSGRRIDTLDPRFVPFLRQHLGVVFQDLEIVPDWTVYEHLVAPLVVLGVNGKEARKAAWNVLRLLGLEKKSTFRARWLSGGEKQKLCVGRALVHRPKLVLADEPTGNLDAASALEVLNLLWNLSRNDCVTVIVATHNEALLERFPARAILLEQGRIRGERF</sequence>
<dbReference type="GO" id="GO:0016887">
    <property type="term" value="F:ATP hydrolysis activity"/>
    <property type="evidence" value="ECO:0007669"/>
    <property type="project" value="InterPro"/>
</dbReference>
<evidence type="ECO:0000256" key="2">
    <source>
        <dbReference type="ARBA" id="ARBA00022840"/>
    </source>
</evidence>
<evidence type="ECO:0000259" key="3">
    <source>
        <dbReference type="PROSITE" id="PS50893"/>
    </source>
</evidence>
<protein>
    <submittedName>
        <fullName evidence="4">ATP-binding cassette domain-containing protein</fullName>
    </submittedName>
</protein>
<dbReference type="InterPro" id="IPR003593">
    <property type="entry name" value="AAA+_ATPase"/>
</dbReference>
<dbReference type="GO" id="GO:0022857">
    <property type="term" value="F:transmembrane transporter activity"/>
    <property type="evidence" value="ECO:0007669"/>
    <property type="project" value="TreeGrafter"/>
</dbReference>
<dbReference type="PROSITE" id="PS00211">
    <property type="entry name" value="ABC_TRANSPORTER_1"/>
    <property type="match status" value="1"/>
</dbReference>
<reference evidence="4" key="1">
    <citation type="journal article" date="2020" name="mSystems">
        <title>Genome- and Community-Level Interaction Insights into Carbon Utilization and Element Cycling Functions of Hydrothermarchaeota in Hydrothermal Sediment.</title>
        <authorList>
            <person name="Zhou Z."/>
            <person name="Liu Y."/>
            <person name="Xu W."/>
            <person name="Pan J."/>
            <person name="Luo Z.H."/>
            <person name="Li M."/>
        </authorList>
    </citation>
    <scope>NUCLEOTIDE SEQUENCE [LARGE SCALE GENOMIC DNA]</scope>
    <source>
        <strain evidence="4">SpSt-747</strain>
    </source>
</reference>
<keyword evidence="1" id="KW-0547">Nucleotide-binding</keyword>
<dbReference type="PANTHER" id="PTHR24220:SF470">
    <property type="entry name" value="CELL DIVISION ATP-BINDING PROTEIN FTSE"/>
    <property type="match status" value="1"/>
</dbReference>
<dbReference type="Gene3D" id="3.40.50.300">
    <property type="entry name" value="P-loop containing nucleotide triphosphate hydrolases"/>
    <property type="match status" value="1"/>
</dbReference>
<dbReference type="PANTHER" id="PTHR24220">
    <property type="entry name" value="IMPORT ATP-BINDING PROTEIN"/>
    <property type="match status" value="1"/>
</dbReference>
<accession>A0A7V3YFJ0</accession>
<proteinExistence type="predicted"/>